<protein>
    <submittedName>
        <fullName evidence="4">Asparaginase</fullName>
    </submittedName>
</protein>
<dbReference type="EMBL" id="FNRJ01000007">
    <property type="protein sequence ID" value="SEA76300.1"/>
    <property type="molecule type" value="Genomic_DNA"/>
</dbReference>
<proteinExistence type="predicted"/>
<dbReference type="InterPro" id="IPR027474">
    <property type="entry name" value="L-asparaginase_N"/>
</dbReference>
<dbReference type="GO" id="GO:0004067">
    <property type="term" value="F:asparaginase activity"/>
    <property type="evidence" value="ECO:0007669"/>
    <property type="project" value="UniProtKB-UniRule"/>
</dbReference>
<dbReference type="Gene3D" id="3.40.50.1170">
    <property type="entry name" value="L-asparaginase, N-terminal domain"/>
    <property type="match status" value="1"/>
</dbReference>
<organism evidence="4 5">
    <name type="scientific">Marinobacterium iners DSM 11526</name>
    <dbReference type="NCBI Taxonomy" id="1122198"/>
    <lineage>
        <taxon>Bacteria</taxon>
        <taxon>Pseudomonadati</taxon>
        <taxon>Pseudomonadota</taxon>
        <taxon>Gammaproteobacteria</taxon>
        <taxon>Oceanospirillales</taxon>
        <taxon>Oceanospirillaceae</taxon>
        <taxon>Marinobacterium</taxon>
    </lineage>
</organism>
<gene>
    <name evidence="4" type="ORF">SAMN02745729_10715</name>
</gene>
<dbReference type="OrthoDB" id="9788068at2"/>
<dbReference type="Proteomes" id="UP000242469">
    <property type="component" value="Unassembled WGS sequence"/>
</dbReference>
<dbReference type="PROSITE" id="PS51732">
    <property type="entry name" value="ASN_GLN_ASE_3"/>
    <property type="match status" value="1"/>
</dbReference>
<dbReference type="AlphaFoldDB" id="A0A1H4DVA0"/>
<evidence type="ECO:0000259" key="3">
    <source>
        <dbReference type="Pfam" id="PF00710"/>
    </source>
</evidence>
<keyword evidence="5" id="KW-1185">Reference proteome</keyword>
<dbReference type="InterPro" id="IPR036152">
    <property type="entry name" value="Asp/glu_Ase-like_sf"/>
</dbReference>
<dbReference type="PANTHER" id="PTHR11707">
    <property type="entry name" value="L-ASPARAGINASE"/>
    <property type="match status" value="1"/>
</dbReference>
<dbReference type="RefSeq" id="WP_091826257.1">
    <property type="nucleotide sequence ID" value="NZ_FNRJ01000007.1"/>
</dbReference>
<evidence type="ECO:0000313" key="4">
    <source>
        <dbReference type="EMBL" id="SEA76300.1"/>
    </source>
</evidence>
<feature type="domain" description="L-asparaginase N-terminal" evidence="3">
    <location>
        <begin position="3"/>
        <end position="153"/>
    </location>
</feature>
<dbReference type="PANTHER" id="PTHR11707:SF28">
    <property type="entry name" value="60 KDA LYSOPHOSPHOLIPASE"/>
    <property type="match status" value="1"/>
</dbReference>
<dbReference type="InterPro" id="IPR037152">
    <property type="entry name" value="L-asparaginase_N_sf"/>
</dbReference>
<feature type="active site" description="O-isoaspartyl threonine intermediate" evidence="1">
    <location>
        <position position="11"/>
    </location>
</feature>
<dbReference type="SUPFAM" id="SSF53774">
    <property type="entry name" value="Glutaminase/Asparaginase"/>
    <property type="match status" value="1"/>
</dbReference>
<evidence type="ECO:0000256" key="1">
    <source>
        <dbReference type="PIRSR" id="PIRSR001220-1"/>
    </source>
</evidence>
<dbReference type="InterPro" id="IPR006034">
    <property type="entry name" value="Asparaginase/glutaminase-like"/>
</dbReference>
<reference evidence="5" key="1">
    <citation type="submission" date="2016-10" db="EMBL/GenBank/DDBJ databases">
        <authorList>
            <person name="Varghese N."/>
            <person name="Submissions S."/>
        </authorList>
    </citation>
    <scope>NUCLEOTIDE SEQUENCE [LARGE SCALE GENOMIC DNA]</scope>
    <source>
        <strain evidence="5">DSM 11526</strain>
    </source>
</reference>
<dbReference type="STRING" id="1122198.SAMN02745729_10715"/>
<accession>A0A1H4DVA0</accession>
<evidence type="ECO:0000313" key="5">
    <source>
        <dbReference type="Proteomes" id="UP000242469"/>
    </source>
</evidence>
<name>A0A1H4DVA0_9GAMM</name>
<sequence>MQIKILTIGGTIDKVYYDALSDYHIGEPAATELLAQAGVSCQYSIESLLRKDSLEMDAHDRALIRDHIEADTCRHIVITHGTDTMVDTARALQALNDRTIVLTGAMQPARFRDSDAAFNLGGAVALAQTLPAGVYIFMNGRVFNPEHTIKNRAAGQFQVST</sequence>
<feature type="binding site" evidence="2">
    <location>
        <position position="53"/>
    </location>
    <ligand>
        <name>substrate</name>
    </ligand>
</feature>
<dbReference type="Pfam" id="PF00710">
    <property type="entry name" value="Asparaginase"/>
    <property type="match status" value="1"/>
</dbReference>
<dbReference type="PRINTS" id="PR00139">
    <property type="entry name" value="ASNGLNASE"/>
</dbReference>
<feature type="binding site" evidence="2">
    <location>
        <begin position="82"/>
        <end position="83"/>
    </location>
    <ligand>
        <name>substrate</name>
    </ligand>
</feature>
<dbReference type="PIRSF" id="PIRSF001220">
    <property type="entry name" value="L-ASNase_gatD"/>
    <property type="match status" value="1"/>
</dbReference>
<evidence type="ECO:0000256" key="2">
    <source>
        <dbReference type="PIRSR" id="PIRSR001220-2"/>
    </source>
</evidence>
<dbReference type="PIRSF" id="PIRSF500176">
    <property type="entry name" value="L_ASNase"/>
    <property type="match status" value="1"/>
</dbReference>